<dbReference type="KEGG" id="tch:CHITON_0830"/>
<dbReference type="EMBL" id="CP015193">
    <property type="protein sequence ID" value="ASJ17020.1"/>
    <property type="molecule type" value="Genomic_DNA"/>
</dbReference>
<dbReference type="EC" id="1.-.-.-" evidence="10"/>
<dbReference type="RefSeq" id="WP_068577035.1">
    <property type="nucleotide sequence ID" value="NZ_CP015193.1"/>
</dbReference>
<evidence type="ECO:0000313" key="12">
    <source>
        <dbReference type="Proteomes" id="UP000250189"/>
    </source>
</evidence>
<dbReference type="EMBL" id="LN999010">
    <property type="protein sequence ID" value="CUX77609.1"/>
    <property type="molecule type" value="Genomic_DNA"/>
</dbReference>
<organism evidence="10 11">
    <name type="scientific">Thermococcus chitonophagus</name>
    <dbReference type="NCBI Taxonomy" id="54262"/>
    <lineage>
        <taxon>Archaea</taxon>
        <taxon>Methanobacteriati</taxon>
        <taxon>Methanobacteriota</taxon>
        <taxon>Thermococci</taxon>
        <taxon>Thermococcales</taxon>
        <taxon>Thermococcaceae</taxon>
        <taxon>Thermococcus</taxon>
    </lineage>
</organism>
<dbReference type="Pfam" id="PF00361">
    <property type="entry name" value="Proton_antipo_M"/>
    <property type="match status" value="1"/>
</dbReference>
<evidence type="ECO:0000313" key="10">
    <source>
        <dbReference type="EMBL" id="CUX77609.1"/>
    </source>
</evidence>
<feature type="transmembrane region" description="Helical" evidence="7">
    <location>
        <begin position="7"/>
        <end position="36"/>
    </location>
</feature>
<protein>
    <submittedName>
        <fullName evidence="10">Hydrogenase-4 component B / Formate hydrogenlyase subunit 3</fullName>
        <ecNumber evidence="10">1.-.-.-</ecNumber>
    </submittedName>
</protein>
<feature type="transmembrane region" description="Helical" evidence="7">
    <location>
        <begin position="213"/>
        <end position="233"/>
    </location>
</feature>
<keyword evidence="3 7" id="KW-0812">Transmembrane</keyword>
<reference evidence="9 12" key="3">
    <citation type="submission" date="2016-04" db="EMBL/GenBank/DDBJ databases">
        <title>Complete genome sequence of Thermococcus chitonophagus type strain GC74.</title>
        <authorList>
            <person name="Oger P.M."/>
        </authorList>
    </citation>
    <scope>NUCLEOTIDE SEQUENCE [LARGE SCALE GENOMIC DNA]</scope>
    <source>
        <strain evidence="9 12">GC74</strain>
    </source>
</reference>
<dbReference type="GO" id="GO:0016829">
    <property type="term" value="F:lyase activity"/>
    <property type="evidence" value="ECO:0007669"/>
    <property type="project" value="UniProtKB-KW"/>
</dbReference>
<dbReference type="InterPro" id="IPR052175">
    <property type="entry name" value="ComplexI-like_HydComp"/>
</dbReference>
<keyword evidence="6 7" id="KW-0472">Membrane</keyword>
<feature type="transmembrane region" description="Helical" evidence="7">
    <location>
        <begin position="151"/>
        <end position="173"/>
    </location>
</feature>
<dbReference type="GO" id="GO:0016491">
    <property type="term" value="F:oxidoreductase activity"/>
    <property type="evidence" value="ECO:0007669"/>
    <property type="project" value="UniProtKB-KW"/>
</dbReference>
<sequence>MEVVPYLLALASLVGFMGFARVGLGIASISSLIMIGLAVEDLGSVENYFLLILGVSSLAVFVYSMTYTKDKPQSALLPLFVLSMYGVLVSENLLLFVFSWELMTLLSYVFIRDRDVGAKYFITMHIFTTIPLLLLVALAPSLSLSSLKGDLPFLLVMIASMAKSGIVPLHFWVAETYDSAPSNVSSLFAGAMEKVALFALVKAYLTFNPSRELGVIVAVLGALSLTVGTLFALKQKNAKRLLAYHSVGQMGYMWLGIGIGIYLIPSRVGYLALAAGLFHALNHSLFKGSLFLTAGAFEYSKGTVDLDKLGGLFRAMPYTGVFALLSSLAISGVPPFNGFLSKLLLYEAGYSSGDPVLQLATVFAFFISAATLASFIKFYSSAFLGGEAEGSEVPAPMVVGQGILSILCLLLGLFPLTPGINPYSYFSSIIFLLVLTVLAVGVLVAIPFNGVKAKPWNCGATGFPEERFRLKASSYYHQYEEKIGALYSLSSYLRKAGSALVNAVASAYWWISKYFEEYIDEAVITPAVRFLTSLMIVFRDFSMAMEVAMVLSMIILAGVIVLLVGW</sequence>
<evidence type="ECO:0000256" key="3">
    <source>
        <dbReference type="ARBA" id="ARBA00022692"/>
    </source>
</evidence>
<keyword evidence="5 10" id="KW-0560">Oxidoreductase</keyword>
<dbReference type="GeneID" id="33322517"/>
<dbReference type="InterPro" id="IPR001750">
    <property type="entry name" value="ND/Mrp_TM"/>
</dbReference>
<evidence type="ECO:0000256" key="6">
    <source>
        <dbReference type="ARBA" id="ARBA00023136"/>
    </source>
</evidence>
<feature type="transmembrane region" description="Helical" evidence="7">
    <location>
        <begin position="397"/>
        <end position="417"/>
    </location>
</feature>
<feature type="transmembrane region" description="Helical" evidence="7">
    <location>
        <begin position="423"/>
        <end position="446"/>
    </location>
</feature>
<feature type="transmembrane region" description="Helical" evidence="7">
    <location>
        <begin position="356"/>
        <end position="376"/>
    </location>
</feature>
<dbReference type="Proteomes" id="UP000250189">
    <property type="component" value="Chromosome"/>
</dbReference>
<evidence type="ECO:0000256" key="2">
    <source>
        <dbReference type="ARBA" id="ARBA00022475"/>
    </source>
</evidence>
<evidence type="ECO:0000259" key="8">
    <source>
        <dbReference type="Pfam" id="PF00361"/>
    </source>
</evidence>
<feature type="transmembrane region" description="Helical" evidence="7">
    <location>
        <begin position="48"/>
        <end position="67"/>
    </location>
</feature>
<reference evidence="10" key="1">
    <citation type="submission" date="2016-01" db="EMBL/GenBank/DDBJ databases">
        <authorList>
            <person name="Oliw E.H."/>
        </authorList>
    </citation>
    <scope>NUCLEOTIDE SEQUENCE</scope>
    <source>
        <strain evidence="10">1</strain>
    </source>
</reference>
<evidence type="ECO:0000313" key="9">
    <source>
        <dbReference type="EMBL" id="ASJ17020.1"/>
    </source>
</evidence>
<evidence type="ECO:0000256" key="7">
    <source>
        <dbReference type="SAM" id="Phobius"/>
    </source>
</evidence>
<evidence type="ECO:0000256" key="4">
    <source>
        <dbReference type="ARBA" id="ARBA00022989"/>
    </source>
</evidence>
<evidence type="ECO:0000256" key="1">
    <source>
        <dbReference type="ARBA" id="ARBA00004651"/>
    </source>
</evidence>
<keyword evidence="2" id="KW-1003">Cell membrane</keyword>
<dbReference type="STRING" id="54262.CHITON_0830"/>
<dbReference type="GO" id="GO:0005886">
    <property type="term" value="C:plasma membrane"/>
    <property type="evidence" value="ECO:0007669"/>
    <property type="project" value="UniProtKB-SubCell"/>
</dbReference>
<name>A0A160VSG3_9EURY</name>
<dbReference type="AlphaFoldDB" id="A0A160VSG3"/>
<feature type="transmembrane region" description="Helical" evidence="7">
    <location>
        <begin position="548"/>
        <end position="565"/>
    </location>
</feature>
<dbReference type="PANTHER" id="PTHR42682:SF3">
    <property type="entry name" value="FORMATE HYDROGENLYASE SUBUNIT 3-RELATED"/>
    <property type="match status" value="1"/>
</dbReference>
<feature type="domain" description="NADH:quinone oxidoreductase/Mrp antiporter transmembrane" evidence="8">
    <location>
        <begin position="90"/>
        <end position="368"/>
    </location>
</feature>
<comment type="subcellular location">
    <subcellularLocation>
        <location evidence="1">Cell membrane</location>
        <topology evidence="1">Multi-pass membrane protein</topology>
    </subcellularLocation>
</comment>
<gene>
    <name evidence="9" type="ORF">A3L04_08020</name>
    <name evidence="10" type="ORF">CHITON_0830</name>
</gene>
<accession>A0A160VSG3</accession>
<feature type="transmembrane region" description="Helical" evidence="7">
    <location>
        <begin position="79"/>
        <end position="100"/>
    </location>
</feature>
<feature type="transmembrane region" description="Helical" evidence="7">
    <location>
        <begin position="120"/>
        <end position="139"/>
    </location>
</feature>
<dbReference type="OrthoDB" id="371891at2157"/>
<evidence type="ECO:0000256" key="5">
    <source>
        <dbReference type="ARBA" id="ARBA00023002"/>
    </source>
</evidence>
<dbReference type="PANTHER" id="PTHR42682">
    <property type="entry name" value="HYDROGENASE-4 COMPONENT F"/>
    <property type="match status" value="1"/>
</dbReference>
<proteinExistence type="predicted"/>
<dbReference type="Proteomes" id="UP000093069">
    <property type="component" value="Chromosome I"/>
</dbReference>
<keyword evidence="10" id="KW-0456">Lyase</keyword>
<keyword evidence="4 7" id="KW-1133">Transmembrane helix</keyword>
<reference evidence="11" key="2">
    <citation type="submission" date="2016-01" db="EMBL/GenBank/DDBJ databases">
        <authorList>
            <person name="Vorgias C.E."/>
        </authorList>
    </citation>
    <scope>NUCLEOTIDE SEQUENCE [LARGE SCALE GENOMIC DNA]</scope>
</reference>
<feature type="transmembrane region" description="Helical" evidence="7">
    <location>
        <begin position="315"/>
        <end position="336"/>
    </location>
</feature>
<keyword evidence="12" id="KW-1185">Reference proteome</keyword>
<evidence type="ECO:0000313" key="11">
    <source>
        <dbReference type="Proteomes" id="UP000093069"/>
    </source>
</evidence>